<protein>
    <recommendedName>
        <fullName evidence="7">BMP and activin membrane-bound inhibitor homolog</fullName>
    </recommendedName>
</protein>
<feature type="compositionally biased region" description="Basic and acidic residues" evidence="1">
    <location>
        <begin position="68"/>
        <end position="80"/>
    </location>
</feature>
<organism evidence="5 6">
    <name type="scientific">Pomacea canaliculata</name>
    <name type="common">Golden apple snail</name>
    <dbReference type="NCBI Taxonomy" id="400727"/>
    <lineage>
        <taxon>Eukaryota</taxon>
        <taxon>Metazoa</taxon>
        <taxon>Spiralia</taxon>
        <taxon>Lophotrochozoa</taxon>
        <taxon>Mollusca</taxon>
        <taxon>Gastropoda</taxon>
        <taxon>Caenogastropoda</taxon>
        <taxon>Architaenioglossa</taxon>
        <taxon>Ampullarioidea</taxon>
        <taxon>Ampullariidae</taxon>
        <taxon>Pomacea</taxon>
    </lineage>
</organism>
<dbReference type="InterPro" id="IPR045807">
    <property type="entry name" value="BAMBI_N"/>
</dbReference>
<evidence type="ECO:0000313" key="5">
    <source>
        <dbReference type="EMBL" id="PVD30468.1"/>
    </source>
</evidence>
<keyword evidence="2" id="KW-1133">Transmembrane helix</keyword>
<feature type="region of interest" description="Disordered" evidence="1">
    <location>
        <begin position="64"/>
        <end position="84"/>
    </location>
</feature>
<dbReference type="STRING" id="400727.A0A2T7PAN1"/>
<feature type="domain" description="BMP and activin membrane-bound inhibitor C-terminal" evidence="4">
    <location>
        <begin position="147"/>
        <end position="200"/>
    </location>
</feature>
<gene>
    <name evidence="5" type="ORF">C0Q70_09734</name>
</gene>
<sequence>MKGGELRCYCNESGCVSTGYMCKSAAGQCFTAVEVQGDKTRATHGCLDSVPLEHRGMCGGRGAVDGGEAARHERHKEEVVKGGTPAQAGGGAKFPLLICCEEDMCNYIENLDLTNIVMAPKANGSAQKGGSSSEKGIIYSRNPEEQDAERDLWFKAAVIAVPIAGGFILVLLVLLAVRMLRTDNQRHRRLIQIRRERSLTKAQLYVTDHFSDVSAKSDVGKSYSLFASKPHGGAHGGPVGAGVKPHSGGPTVAGGKGLEVGMGLNVGLRLGGGKPVCRDVNISVDKEGRVYEKVCDVNVHRQPQHPSVVRWGHSSKADHATVV</sequence>
<feature type="domain" description="BMP and activin membrane-bound inhibitor N-terminal" evidence="3">
    <location>
        <begin position="3"/>
        <end position="59"/>
    </location>
</feature>
<evidence type="ECO:0000259" key="4">
    <source>
        <dbReference type="Pfam" id="PF19337"/>
    </source>
</evidence>
<keyword evidence="6" id="KW-1185">Reference proteome</keyword>
<accession>A0A2T7PAN1</accession>
<dbReference type="OrthoDB" id="5914644at2759"/>
<dbReference type="Proteomes" id="UP000245119">
    <property type="component" value="Linkage Group LG5"/>
</dbReference>
<evidence type="ECO:0000256" key="2">
    <source>
        <dbReference type="SAM" id="Phobius"/>
    </source>
</evidence>
<keyword evidence="2" id="KW-0812">Transmembrane</keyword>
<dbReference type="CDD" id="cd23576">
    <property type="entry name" value="TFP_LU_ECD_BAMBI"/>
    <property type="match status" value="1"/>
</dbReference>
<dbReference type="InterPro" id="IPR045806">
    <property type="entry name" value="BAMBI_C"/>
</dbReference>
<dbReference type="AlphaFoldDB" id="A0A2T7PAN1"/>
<dbReference type="EMBL" id="PZQS01000005">
    <property type="protein sequence ID" value="PVD30468.1"/>
    <property type="molecule type" value="Genomic_DNA"/>
</dbReference>
<evidence type="ECO:0000259" key="3">
    <source>
        <dbReference type="Pfam" id="PF06211"/>
    </source>
</evidence>
<keyword evidence="2" id="KW-0472">Membrane</keyword>
<name>A0A2T7PAN1_POMCA</name>
<feature type="transmembrane region" description="Helical" evidence="2">
    <location>
        <begin position="152"/>
        <end position="180"/>
    </location>
</feature>
<reference evidence="5 6" key="1">
    <citation type="submission" date="2018-04" db="EMBL/GenBank/DDBJ databases">
        <title>The genome of golden apple snail Pomacea canaliculata provides insight into stress tolerance and invasive adaptation.</title>
        <authorList>
            <person name="Liu C."/>
            <person name="Liu B."/>
            <person name="Ren Y."/>
            <person name="Zhang Y."/>
            <person name="Wang H."/>
            <person name="Li S."/>
            <person name="Jiang F."/>
            <person name="Yin L."/>
            <person name="Zhang G."/>
            <person name="Qian W."/>
            <person name="Fan W."/>
        </authorList>
    </citation>
    <scope>NUCLEOTIDE SEQUENCE [LARGE SCALE GENOMIC DNA]</scope>
    <source>
        <strain evidence="5">SZHN2017</strain>
        <tissue evidence="5">Muscle</tissue>
    </source>
</reference>
<evidence type="ECO:0000256" key="1">
    <source>
        <dbReference type="SAM" id="MobiDB-lite"/>
    </source>
</evidence>
<dbReference type="Pfam" id="PF19337">
    <property type="entry name" value="BAMBI_C"/>
    <property type="match status" value="1"/>
</dbReference>
<dbReference type="Pfam" id="PF06211">
    <property type="entry name" value="BAMBI"/>
    <property type="match status" value="1"/>
</dbReference>
<proteinExistence type="predicted"/>
<evidence type="ECO:0000313" key="6">
    <source>
        <dbReference type="Proteomes" id="UP000245119"/>
    </source>
</evidence>
<dbReference type="InterPro" id="IPR045860">
    <property type="entry name" value="Snake_toxin-like_sf"/>
</dbReference>
<evidence type="ECO:0008006" key="7">
    <source>
        <dbReference type="Google" id="ProtNLM"/>
    </source>
</evidence>
<dbReference type="SUPFAM" id="SSF57302">
    <property type="entry name" value="Snake toxin-like"/>
    <property type="match status" value="1"/>
</dbReference>
<comment type="caution">
    <text evidence="5">The sequence shown here is derived from an EMBL/GenBank/DDBJ whole genome shotgun (WGS) entry which is preliminary data.</text>
</comment>